<dbReference type="EMBL" id="JARUJP010000040">
    <property type="protein sequence ID" value="MDW8803082.1"/>
    <property type="molecule type" value="Genomic_DNA"/>
</dbReference>
<proteinExistence type="predicted"/>
<protein>
    <submittedName>
        <fullName evidence="1">Uncharacterized protein</fullName>
    </submittedName>
</protein>
<accession>A0ABU4JYA1</accession>
<dbReference type="RefSeq" id="WP_318799261.1">
    <property type="nucleotide sequence ID" value="NZ_JARUJP010000040.1"/>
</dbReference>
<keyword evidence="2" id="KW-1185">Reference proteome</keyword>
<reference evidence="1 2" key="1">
    <citation type="submission" date="2023-04" db="EMBL/GenBank/DDBJ databases">
        <title>Clostridium tannerae sp. nov., isolated from the fecal material of an alpaca.</title>
        <authorList>
            <person name="Miller S."/>
            <person name="Hendry M."/>
            <person name="King J."/>
            <person name="Sankaranarayanan K."/>
            <person name="Lawson P.A."/>
        </authorList>
    </citation>
    <scope>NUCLEOTIDE SEQUENCE [LARGE SCALE GENOMIC DNA]</scope>
    <source>
        <strain evidence="1 2">A1-XYC3</strain>
    </source>
</reference>
<gene>
    <name evidence="1" type="ORF">P8V03_18250</name>
</gene>
<evidence type="ECO:0000313" key="1">
    <source>
        <dbReference type="EMBL" id="MDW8803082.1"/>
    </source>
</evidence>
<sequence length="67" mass="7725">MRIKDNHLKSSTNSVITGAILAAWSKSEKTNSSTVDILNRKDFTVTVDINEYIEKDLFKEHLMLNIW</sequence>
<comment type="caution">
    <text evidence="1">The sequence shown here is derived from an EMBL/GenBank/DDBJ whole genome shotgun (WGS) entry which is preliminary data.</text>
</comment>
<organism evidence="1 2">
    <name type="scientific">Clostridium tanneri</name>
    <dbReference type="NCBI Taxonomy" id="3037988"/>
    <lineage>
        <taxon>Bacteria</taxon>
        <taxon>Bacillati</taxon>
        <taxon>Bacillota</taxon>
        <taxon>Clostridia</taxon>
        <taxon>Eubacteriales</taxon>
        <taxon>Clostridiaceae</taxon>
        <taxon>Clostridium</taxon>
    </lineage>
</organism>
<name>A0ABU4JYA1_9CLOT</name>
<dbReference type="Proteomes" id="UP001281656">
    <property type="component" value="Unassembled WGS sequence"/>
</dbReference>
<evidence type="ECO:0000313" key="2">
    <source>
        <dbReference type="Proteomes" id="UP001281656"/>
    </source>
</evidence>